<proteinExistence type="predicted"/>
<dbReference type="AlphaFoldDB" id="A0A8H3W063"/>
<accession>A0A8H3W063</accession>
<keyword evidence="2" id="KW-1185">Reference proteome</keyword>
<dbReference type="EMBL" id="WOWK01000143">
    <property type="protein sequence ID" value="KAF0316902.1"/>
    <property type="molecule type" value="Genomic_DNA"/>
</dbReference>
<gene>
    <name evidence="1" type="ORF">GQ607_015862</name>
</gene>
<reference evidence="1 2" key="1">
    <citation type="submission" date="2019-12" db="EMBL/GenBank/DDBJ databases">
        <title>A genome sequence resource for the geographically widespread anthracnose pathogen Colletotrichum asianum.</title>
        <authorList>
            <person name="Meng Y."/>
        </authorList>
    </citation>
    <scope>NUCLEOTIDE SEQUENCE [LARGE SCALE GENOMIC DNA]</scope>
    <source>
        <strain evidence="1 2">ICMP 18580</strain>
    </source>
</reference>
<protein>
    <submittedName>
        <fullName evidence="1">Uncharacterized protein</fullName>
    </submittedName>
</protein>
<evidence type="ECO:0000313" key="2">
    <source>
        <dbReference type="Proteomes" id="UP000434172"/>
    </source>
</evidence>
<comment type="caution">
    <text evidence="1">The sequence shown here is derived from an EMBL/GenBank/DDBJ whole genome shotgun (WGS) entry which is preliminary data.</text>
</comment>
<organism evidence="1 2">
    <name type="scientific">Colletotrichum asianum</name>
    <dbReference type="NCBI Taxonomy" id="702518"/>
    <lineage>
        <taxon>Eukaryota</taxon>
        <taxon>Fungi</taxon>
        <taxon>Dikarya</taxon>
        <taxon>Ascomycota</taxon>
        <taxon>Pezizomycotina</taxon>
        <taxon>Sordariomycetes</taxon>
        <taxon>Hypocreomycetidae</taxon>
        <taxon>Glomerellales</taxon>
        <taxon>Glomerellaceae</taxon>
        <taxon>Colletotrichum</taxon>
        <taxon>Colletotrichum gloeosporioides species complex</taxon>
    </lineage>
</organism>
<dbReference type="Proteomes" id="UP000434172">
    <property type="component" value="Unassembled WGS sequence"/>
</dbReference>
<evidence type="ECO:0000313" key="1">
    <source>
        <dbReference type="EMBL" id="KAF0316902.1"/>
    </source>
</evidence>
<sequence length="26" mass="3027">MFVANQAIVARSYSRSFEGRHRFSLP</sequence>
<name>A0A8H3W063_9PEZI</name>